<organism evidence="1 2">
    <name type="scientific">Listeria welshimeri serovar 6b (strain ATCC 35897 / DSM 20650 / CCUG 15529 / CIP 8149 / NCTC 11857 / SLCC 5334 / V8)</name>
    <dbReference type="NCBI Taxonomy" id="386043"/>
    <lineage>
        <taxon>Bacteria</taxon>
        <taxon>Bacillati</taxon>
        <taxon>Bacillota</taxon>
        <taxon>Bacilli</taxon>
        <taxon>Bacillales</taxon>
        <taxon>Listeriaceae</taxon>
        <taxon>Listeria</taxon>
    </lineage>
</organism>
<sequence>MQKTLSRYLEEVFFVHIFISKNIYTNHDKI</sequence>
<dbReference type="STRING" id="386043.lwe0521"/>
<dbReference type="EMBL" id="AM263198">
    <property type="protein sequence ID" value="CAK19939.1"/>
    <property type="molecule type" value="Genomic_DNA"/>
</dbReference>
<reference evidence="1 2" key="1">
    <citation type="journal article" date="2006" name="J. Bacteriol.">
        <title>Whole-genome sequence of Listeria welshimeri reveals common steps in genome reduction with Listeria innocua as compared to Listeria monocytogenes.</title>
        <authorList>
            <person name="Hain T."/>
            <person name="Steinweg C."/>
            <person name="Kuenne C.T."/>
            <person name="Billion A."/>
            <person name="Ghai R."/>
            <person name="Chatterjee S.S."/>
            <person name="Domann E."/>
            <person name="Kaerst U."/>
            <person name="Goesmann A."/>
            <person name="Bekel T."/>
            <person name="Bartels D."/>
            <person name="Kaiser O."/>
            <person name="Meyer F."/>
            <person name="Puehler A."/>
            <person name="Weisshaar B."/>
            <person name="Wehland J."/>
            <person name="Liang C."/>
            <person name="Dandekar T."/>
            <person name="Lampidis R."/>
            <person name="Kreft J."/>
            <person name="Goebel W."/>
            <person name="Chakraborty T."/>
        </authorList>
    </citation>
    <scope>NUCLEOTIDE SEQUENCE [LARGE SCALE GENOMIC DNA]</scope>
    <source>
        <strain evidence="2">ATCC 35897 / DSM 20650 / CIP 8149 / NCTC 11857 / SLCC 5334 / V8</strain>
    </source>
</reference>
<evidence type="ECO:0000313" key="1">
    <source>
        <dbReference type="EMBL" id="CAK19939.1"/>
    </source>
</evidence>
<dbReference type="Proteomes" id="UP000000779">
    <property type="component" value="Chromosome"/>
</dbReference>
<evidence type="ECO:0000313" key="2">
    <source>
        <dbReference type="Proteomes" id="UP000000779"/>
    </source>
</evidence>
<accession>A0AG07</accession>
<dbReference type="KEGG" id="lwe:lwe0521"/>
<gene>
    <name evidence="1" type="ordered locus">lwe0521</name>
</gene>
<protein>
    <submittedName>
        <fullName evidence="1">Uncharacterized protein</fullName>
    </submittedName>
</protein>
<dbReference type="AlphaFoldDB" id="A0AG07"/>
<name>A0AG07_LISW6</name>
<dbReference type="HOGENOM" id="CLU_3404234_0_0_9"/>
<proteinExistence type="predicted"/>